<accession>A0A8H4RG18</accession>
<name>A0A8H4RG18_9HELO</name>
<dbReference type="Proteomes" id="UP000566819">
    <property type="component" value="Unassembled WGS sequence"/>
</dbReference>
<comment type="caution">
    <text evidence="1">The sequence shown here is derived from an EMBL/GenBank/DDBJ whole genome shotgun (WGS) entry which is preliminary data.</text>
</comment>
<evidence type="ECO:0000313" key="2">
    <source>
        <dbReference type="Proteomes" id="UP000566819"/>
    </source>
</evidence>
<protein>
    <submittedName>
        <fullName evidence="1">Uncharacterized protein</fullName>
    </submittedName>
</protein>
<gene>
    <name evidence="1" type="ORF">G7Y89_g9514</name>
</gene>
<sequence>MSSSTLFADLHLASGHSTRTSICFRKLQSPNQQTDSPDGIHRFFKVSDGVSLSISGFHPLFTDEHVEAYANDKKVTEKILQLLNGVSISHIPLPKYSETSDYPYHNESFALCGKTAFVGTRGVETTKSYQDLSFHFSNEGTKARRYNFVSNQNLHLSCTPPQLEEALVHGIADFDTVEILSANIASMVMLRRQSVEGKSNHLNISLDIPNFHYYPSVFGKVDQGLCTPEEALQWMDAVDRRHDQMGAVLEKAIHREIHKRTANATHKYSILVTQSDNAVATFIRQSLISGKIPTLSELLQQLSSQSDGRWREFYGLLKRSERPKDFRSLGYLFYVFEVIKKALVKRPSMPSESRCESRRLLISIDDIAEFRIYTKAQKYLKRIGDTTMVKPTLLEIYPCQRMFVNGNQRAHFYVDDPSPRFPVLVEDSPGNLDVQPLLSPADVVERLHGKECAENLKGLFKEVGL</sequence>
<organism evidence="1 2">
    <name type="scientific">Cudoniella acicularis</name>
    <dbReference type="NCBI Taxonomy" id="354080"/>
    <lineage>
        <taxon>Eukaryota</taxon>
        <taxon>Fungi</taxon>
        <taxon>Dikarya</taxon>
        <taxon>Ascomycota</taxon>
        <taxon>Pezizomycotina</taxon>
        <taxon>Leotiomycetes</taxon>
        <taxon>Helotiales</taxon>
        <taxon>Tricladiaceae</taxon>
        <taxon>Cudoniella</taxon>
    </lineage>
</organism>
<dbReference type="OrthoDB" id="5421738at2759"/>
<evidence type="ECO:0000313" key="1">
    <source>
        <dbReference type="EMBL" id="KAF4628636.1"/>
    </source>
</evidence>
<reference evidence="1 2" key="1">
    <citation type="submission" date="2020-03" db="EMBL/GenBank/DDBJ databases">
        <title>Draft Genome Sequence of Cudoniella acicularis.</title>
        <authorList>
            <person name="Buettner E."/>
            <person name="Kellner H."/>
        </authorList>
    </citation>
    <scope>NUCLEOTIDE SEQUENCE [LARGE SCALE GENOMIC DNA]</scope>
    <source>
        <strain evidence="1 2">DSM 108380</strain>
    </source>
</reference>
<dbReference type="AlphaFoldDB" id="A0A8H4RG18"/>
<proteinExistence type="predicted"/>
<dbReference type="EMBL" id="JAAMPI010000783">
    <property type="protein sequence ID" value="KAF4628636.1"/>
    <property type="molecule type" value="Genomic_DNA"/>
</dbReference>
<keyword evidence="2" id="KW-1185">Reference proteome</keyword>